<organism evidence="2 3">
    <name type="scientific">Noviherbaspirillum galbum</name>
    <dbReference type="NCBI Taxonomy" id="2709383"/>
    <lineage>
        <taxon>Bacteria</taxon>
        <taxon>Pseudomonadati</taxon>
        <taxon>Pseudomonadota</taxon>
        <taxon>Betaproteobacteria</taxon>
        <taxon>Burkholderiales</taxon>
        <taxon>Oxalobacteraceae</taxon>
        <taxon>Noviherbaspirillum</taxon>
    </lineage>
</organism>
<sequence length="274" mass="30119">MEKLIAQLNRLYLPRGEISPDELLRHLRGEQTTSVSLAAPDRHLRAVMIPFDRMARNDELDHWHQLCAVANVLHADLELPTPAVSVSGNKGYGLWMSFETPMPMERVSRFLDLLRKAYFPDMALPPNVLDAPVEIPPCLNQHTGKWAAFIHPGMGASFAEDAGLEMAPPPAGQVAFLEHLESIGSERFAQALDILQRAIDTHASGVATSTPPVEAASPGKQSAASGSTPADDLLLKDATLEDIVRFLHARNIEPTFRHLIPRQDSHKGSQQDEP</sequence>
<dbReference type="EMBL" id="JAAIVB010000064">
    <property type="protein sequence ID" value="NEX62996.1"/>
    <property type="molecule type" value="Genomic_DNA"/>
</dbReference>
<dbReference type="AlphaFoldDB" id="A0A6B3SVR6"/>
<protein>
    <submittedName>
        <fullName evidence="2">Uncharacterized protein</fullName>
    </submittedName>
</protein>
<keyword evidence="3" id="KW-1185">Reference proteome</keyword>
<comment type="caution">
    <text evidence="2">The sequence shown here is derived from an EMBL/GenBank/DDBJ whole genome shotgun (WGS) entry which is preliminary data.</text>
</comment>
<gene>
    <name evidence="2" type="ORF">G3574_18085</name>
</gene>
<dbReference type="RefSeq" id="WP_163966264.1">
    <property type="nucleotide sequence ID" value="NZ_JAAIVB010000064.1"/>
</dbReference>
<evidence type="ECO:0000256" key="1">
    <source>
        <dbReference type="SAM" id="MobiDB-lite"/>
    </source>
</evidence>
<dbReference type="Proteomes" id="UP000482155">
    <property type="component" value="Unassembled WGS sequence"/>
</dbReference>
<accession>A0A6B3SVR6</accession>
<feature type="region of interest" description="Disordered" evidence="1">
    <location>
        <begin position="206"/>
        <end position="230"/>
    </location>
</feature>
<evidence type="ECO:0000313" key="3">
    <source>
        <dbReference type="Proteomes" id="UP000482155"/>
    </source>
</evidence>
<evidence type="ECO:0000313" key="2">
    <source>
        <dbReference type="EMBL" id="NEX62996.1"/>
    </source>
</evidence>
<feature type="compositionally biased region" description="Polar residues" evidence="1">
    <location>
        <begin position="219"/>
        <end position="228"/>
    </location>
</feature>
<name>A0A6B3SVR6_9BURK</name>
<proteinExistence type="predicted"/>
<reference evidence="2 3" key="1">
    <citation type="submission" date="2020-02" db="EMBL/GenBank/DDBJ databases">
        <authorList>
            <person name="Kim M.K."/>
        </authorList>
    </citation>
    <scope>NUCLEOTIDE SEQUENCE [LARGE SCALE GENOMIC DNA]</scope>
    <source>
        <strain evidence="2 3">17J57-3</strain>
    </source>
</reference>